<evidence type="ECO:0000259" key="1">
    <source>
        <dbReference type="Pfam" id="PF03033"/>
    </source>
</evidence>
<dbReference type="GO" id="GO:0016758">
    <property type="term" value="F:hexosyltransferase activity"/>
    <property type="evidence" value="ECO:0007669"/>
    <property type="project" value="InterPro"/>
</dbReference>
<dbReference type="InterPro" id="IPR050426">
    <property type="entry name" value="Glycosyltransferase_28"/>
</dbReference>
<dbReference type="InterPro" id="IPR004276">
    <property type="entry name" value="GlycoTrans_28_N"/>
</dbReference>
<dbReference type="PANTHER" id="PTHR48050:SF27">
    <property type="entry name" value="GLUCOSYLTRANSFERASE, PUTATIVE (AFU_ORTHOLOGUE AFUA_7G04880)-RELATED"/>
    <property type="match status" value="1"/>
</dbReference>
<dbReference type="GO" id="GO:0005975">
    <property type="term" value="P:carbohydrate metabolic process"/>
    <property type="evidence" value="ECO:0007669"/>
    <property type="project" value="InterPro"/>
</dbReference>
<proteinExistence type="predicted"/>
<dbReference type="PANTHER" id="PTHR48050">
    <property type="entry name" value="STEROL 3-BETA-GLUCOSYLTRANSFERASE"/>
    <property type="match status" value="1"/>
</dbReference>
<protein>
    <recommendedName>
        <fullName evidence="1">Glycosyltransferase family 28 N-terminal domain-containing protein</fullName>
    </recommendedName>
</protein>
<sequence>MKSLETGDVARKWEMVPTILQGCWESCIEADPESGDPFVADAIIANPPGFAHIHCAEALGIPLHVVFTMPWTATRDFPHSLANITSSHTYPKFANCLSYAVVEWMTWQGLGDVKNEWRQKLDLETIPRTEGPMLAQTLEIPHTCCW</sequence>
<name>A0AAN7W1Y8_9PEZI</name>
<dbReference type="Proteomes" id="UP001310594">
    <property type="component" value="Unassembled WGS sequence"/>
</dbReference>
<gene>
    <name evidence="2" type="ORF">LTR97_009611</name>
</gene>
<dbReference type="EMBL" id="JAVRQU010000016">
    <property type="protein sequence ID" value="KAK5693993.1"/>
    <property type="molecule type" value="Genomic_DNA"/>
</dbReference>
<comment type="caution">
    <text evidence="2">The sequence shown here is derived from an EMBL/GenBank/DDBJ whole genome shotgun (WGS) entry which is preliminary data.</text>
</comment>
<dbReference type="SUPFAM" id="SSF53756">
    <property type="entry name" value="UDP-Glycosyltransferase/glycogen phosphorylase"/>
    <property type="match status" value="1"/>
</dbReference>
<dbReference type="AlphaFoldDB" id="A0AAN7W1Y8"/>
<evidence type="ECO:0000313" key="2">
    <source>
        <dbReference type="EMBL" id="KAK5693993.1"/>
    </source>
</evidence>
<reference evidence="2" key="1">
    <citation type="submission" date="2023-08" db="EMBL/GenBank/DDBJ databases">
        <title>Black Yeasts Isolated from many extreme environments.</title>
        <authorList>
            <person name="Coleine C."/>
            <person name="Stajich J.E."/>
            <person name="Selbmann L."/>
        </authorList>
    </citation>
    <scope>NUCLEOTIDE SEQUENCE</scope>
    <source>
        <strain evidence="2">CCFEE 5810</strain>
    </source>
</reference>
<feature type="domain" description="Glycosyltransferase family 28 N-terminal" evidence="1">
    <location>
        <begin position="11"/>
        <end position="75"/>
    </location>
</feature>
<dbReference type="Pfam" id="PF03033">
    <property type="entry name" value="Glyco_transf_28"/>
    <property type="match status" value="1"/>
</dbReference>
<accession>A0AAN7W1Y8</accession>
<dbReference type="Gene3D" id="3.40.50.2000">
    <property type="entry name" value="Glycogen Phosphorylase B"/>
    <property type="match status" value="1"/>
</dbReference>
<evidence type="ECO:0000313" key="3">
    <source>
        <dbReference type="Proteomes" id="UP001310594"/>
    </source>
</evidence>
<organism evidence="2 3">
    <name type="scientific">Elasticomyces elasticus</name>
    <dbReference type="NCBI Taxonomy" id="574655"/>
    <lineage>
        <taxon>Eukaryota</taxon>
        <taxon>Fungi</taxon>
        <taxon>Dikarya</taxon>
        <taxon>Ascomycota</taxon>
        <taxon>Pezizomycotina</taxon>
        <taxon>Dothideomycetes</taxon>
        <taxon>Dothideomycetidae</taxon>
        <taxon>Mycosphaerellales</taxon>
        <taxon>Teratosphaeriaceae</taxon>
        <taxon>Elasticomyces</taxon>
    </lineage>
</organism>